<dbReference type="GO" id="GO:0008080">
    <property type="term" value="F:N-acetyltransferase activity"/>
    <property type="evidence" value="ECO:0007669"/>
    <property type="project" value="InterPro"/>
</dbReference>
<name>A0A4P5ZIA3_PLAAG</name>
<comment type="caution">
    <text evidence="3">The sequence shown here is derived from an EMBL/GenBank/DDBJ whole genome shotgun (WGS) entry which is preliminary data.</text>
</comment>
<evidence type="ECO:0000256" key="1">
    <source>
        <dbReference type="ARBA" id="ARBA00022679"/>
    </source>
</evidence>
<dbReference type="EMBL" id="BJCD01000049">
    <property type="protein sequence ID" value="GDZ94864.1"/>
    <property type="molecule type" value="Genomic_DNA"/>
</dbReference>
<evidence type="ECO:0000259" key="2">
    <source>
        <dbReference type="PROSITE" id="PS51186"/>
    </source>
</evidence>
<dbReference type="InterPro" id="IPR000182">
    <property type="entry name" value="GNAT_dom"/>
</dbReference>
<protein>
    <recommendedName>
        <fullName evidence="2">N-acetyltransferase domain-containing protein</fullName>
    </recommendedName>
</protein>
<evidence type="ECO:0000313" key="4">
    <source>
        <dbReference type="Proteomes" id="UP000299794"/>
    </source>
</evidence>
<dbReference type="RefSeq" id="WP_026789071.1">
    <property type="nucleotide sequence ID" value="NZ_BJCD01000049.1"/>
</dbReference>
<dbReference type="SUPFAM" id="SSF55729">
    <property type="entry name" value="Acyl-CoA N-acyltransferases (Nat)"/>
    <property type="match status" value="1"/>
</dbReference>
<dbReference type="Pfam" id="PF00583">
    <property type="entry name" value="Acetyltransf_1"/>
    <property type="match status" value="1"/>
</dbReference>
<evidence type="ECO:0000313" key="3">
    <source>
        <dbReference type="EMBL" id="GDZ94864.1"/>
    </source>
</evidence>
<dbReference type="Proteomes" id="UP000299794">
    <property type="component" value="Unassembled WGS sequence"/>
</dbReference>
<dbReference type="InterPro" id="IPR050769">
    <property type="entry name" value="NAT_camello-type"/>
</dbReference>
<dbReference type="Gene3D" id="3.40.630.30">
    <property type="match status" value="1"/>
</dbReference>
<dbReference type="PROSITE" id="PS51186">
    <property type="entry name" value="GNAT"/>
    <property type="match status" value="1"/>
</dbReference>
<dbReference type="AlphaFoldDB" id="A0A4P5ZIA3"/>
<reference evidence="4" key="1">
    <citation type="submission" date="2019-02" db="EMBL/GenBank/DDBJ databases">
        <title>Draft genome sequence of Planktothrix agardhii NIES-905.</title>
        <authorList>
            <person name="Yamaguchi H."/>
            <person name="Suzuki S."/>
            <person name="Kawachi M."/>
        </authorList>
    </citation>
    <scope>NUCLEOTIDE SEQUENCE [LARGE SCALE GENOMIC DNA]</scope>
    <source>
        <strain evidence="4">CCAP 1459/11A</strain>
    </source>
</reference>
<dbReference type="CDD" id="cd04301">
    <property type="entry name" value="NAT_SF"/>
    <property type="match status" value="1"/>
</dbReference>
<proteinExistence type="predicted"/>
<gene>
    <name evidence="3" type="ORF">PA905_28210</name>
</gene>
<accession>A0A4P5ZIA3</accession>
<organism evidence="3 4">
    <name type="scientific">Planktothrix agardhii CCAP 1459/11A</name>
    <dbReference type="NCBI Taxonomy" id="282420"/>
    <lineage>
        <taxon>Bacteria</taxon>
        <taxon>Bacillati</taxon>
        <taxon>Cyanobacteriota</taxon>
        <taxon>Cyanophyceae</taxon>
        <taxon>Oscillatoriophycideae</taxon>
        <taxon>Oscillatoriales</taxon>
        <taxon>Microcoleaceae</taxon>
        <taxon>Planktothrix</taxon>
    </lineage>
</organism>
<dbReference type="InterPro" id="IPR016181">
    <property type="entry name" value="Acyl_CoA_acyltransferase"/>
</dbReference>
<dbReference type="PANTHER" id="PTHR13947:SF37">
    <property type="entry name" value="LD18367P"/>
    <property type="match status" value="1"/>
</dbReference>
<dbReference type="PANTHER" id="PTHR13947">
    <property type="entry name" value="GNAT FAMILY N-ACETYLTRANSFERASE"/>
    <property type="match status" value="1"/>
</dbReference>
<feature type="domain" description="N-acetyltransferase" evidence="2">
    <location>
        <begin position="8"/>
        <end position="160"/>
    </location>
</feature>
<keyword evidence="1" id="KW-0808">Transferase</keyword>
<sequence>MNTQYHNFFIRDWQPQDRQEAVDLIDSVLTEYGLGCEPDGADVDVYKVEKYYQQTGGEFWVIEQNQRLIGTAGFYPIKRGNLAVEIRKMYLLSEARGKGLGKFLLLQLEQTIKQKGFKEIWIETASVLNEAVQLYEHSGYEPTTGVETKRCDLVYRKMVI</sequence>